<organism evidence="1 2">
    <name type="scientific">Roseibium alexandrii (strain DSM 17067 / NCIMB 14079 / DFL-11)</name>
    <name type="common">Labrenzia alexandrii</name>
    <dbReference type="NCBI Taxonomy" id="244592"/>
    <lineage>
        <taxon>Bacteria</taxon>
        <taxon>Pseudomonadati</taxon>
        <taxon>Pseudomonadota</taxon>
        <taxon>Alphaproteobacteria</taxon>
        <taxon>Hyphomicrobiales</taxon>
        <taxon>Stappiaceae</taxon>
        <taxon>Roseibium</taxon>
    </lineage>
</organism>
<dbReference type="AlphaFoldDB" id="A0A5E8H4K6"/>
<sequence length="225" mass="25772">MIQTYYAAYFSAHAILRFFGKSFTHLEIGHVQFLRGRCASEVGYTPRLPSSYYLIELATDSRTLSFNQCNESHKDLWKCFQALLQSISTETLRLRASEIRRQAVSKKFSDLVDALSARGRHPAGNWLSLMRNDVNYKSLHGVWFPFNKSTPVFDDLMKYVKGWRDCSTDFGDPNTIKNDRERFFVTAFIVIDLGLSIAQDYRDIAAKAGRRSSEFIRLINLSAAA</sequence>
<name>A0A5E8H4K6_ROSAD</name>
<evidence type="ECO:0000313" key="1">
    <source>
        <dbReference type="EMBL" id="EEE47039.2"/>
    </source>
</evidence>
<reference evidence="1 2" key="2">
    <citation type="submission" date="2013-04" db="EMBL/GenBank/DDBJ databases">
        <authorList>
            <person name="Fiebig A."/>
            <person name="Pradella S."/>
            <person name="Wagner-Doebler I."/>
        </authorList>
    </citation>
    <scope>NUCLEOTIDE SEQUENCE [LARGE SCALE GENOMIC DNA]</scope>
    <source>
        <strain evidence="2">DSM 17067 / NCIMB 14079 / DFL-11</strain>
    </source>
</reference>
<reference evidence="1 2" key="1">
    <citation type="submission" date="2008-01" db="EMBL/GenBank/DDBJ databases">
        <authorList>
            <person name="Wagner-Dobler I."/>
            <person name="Ferriera S."/>
            <person name="Johnson J."/>
            <person name="Kravitz S."/>
            <person name="Beeson K."/>
            <person name="Sutton G."/>
            <person name="Rogers Y.-H."/>
            <person name="Friedman R."/>
            <person name="Frazier M."/>
            <person name="Venter J.C."/>
        </authorList>
    </citation>
    <scope>NUCLEOTIDE SEQUENCE [LARGE SCALE GENOMIC DNA]</scope>
    <source>
        <strain evidence="2">DSM 17067 / NCIMB 14079 / DFL-11</strain>
    </source>
</reference>
<protein>
    <submittedName>
        <fullName evidence="1">Uncharacterized protein</fullName>
    </submittedName>
</protein>
<accession>A0A5E8H4K6</accession>
<gene>
    <name evidence="1" type="ORF">SADFL11_4328</name>
</gene>
<comment type="caution">
    <text evidence="1">The sequence shown here is derived from an EMBL/GenBank/DDBJ whole genome shotgun (WGS) entry which is preliminary data.</text>
</comment>
<proteinExistence type="predicted"/>
<dbReference type="EMBL" id="ACCU02000004">
    <property type="protein sequence ID" value="EEE47039.2"/>
    <property type="molecule type" value="Genomic_DNA"/>
</dbReference>
<dbReference type="Proteomes" id="UP000004703">
    <property type="component" value="Chromosome"/>
</dbReference>
<evidence type="ECO:0000313" key="2">
    <source>
        <dbReference type="Proteomes" id="UP000004703"/>
    </source>
</evidence>